<dbReference type="KEGG" id="fax:FUAX_12100"/>
<keyword evidence="2" id="KW-1185">Reference proteome</keyword>
<dbReference type="InterPro" id="IPR027417">
    <property type="entry name" value="P-loop_NTPase"/>
</dbReference>
<sequence length="231" mass="26805">MPNSDNLRNFLDYLLVREEKGGRGKKSVPFVTITRDVGCEVDGFVRLLTKRLSDISHTPWSVLDKEILRLAASELKLKENELEDMLERSEHYVFDDILASFSENYYNKSEAKAKSILRDVIRDRAKQGHVVFVGRASEIITKGLRGGLRVKVHAPFEWRVDRLSKEWGVSLKEAQEMTEKAEKRKGNFRNLFKENENDYPEYDLTFNKSSLTDLEMVEILVGIYLSRWGKI</sequence>
<dbReference type="EMBL" id="AP025314">
    <property type="protein sequence ID" value="BDD08778.1"/>
    <property type="molecule type" value="Genomic_DNA"/>
</dbReference>
<dbReference type="Pfam" id="PF13189">
    <property type="entry name" value="Cytidylate_kin2"/>
    <property type="match status" value="1"/>
</dbReference>
<dbReference type="Proteomes" id="UP001348817">
    <property type="component" value="Chromosome"/>
</dbReference>
<proteinExistence type="predicted"/>
<reference evidence="1 2" key="1">
    <citation type="submission" date="2021-12" db="EMBL/GenBank/DDBJ databases">
        <title>Genome sequencing of bacteria with rrn-lacking chromosome and rrn-plasmid.</title>
        <authorList>
            <person name="Anda M."/>
            <person name="Iwasaki W."/>
        </authorList>
    </citation>
    <scope>NUCLEOTIDE SEQUENCE [LARGE SCALE GENOMIC DNA]</scope>
    <source>
        <strain evidence="1 2">DSM 100852</strain>
    </source>
</reference>
<dbReference type="RefSeq" id="WP_338394013.1">
    <property type="nucleotide sequence ID" value="NZ_AP025314.1"/>
</dbReference>
<gene>
    <name evidence="1" type="ORF">FUAX_12100</name>
</gene>
<dbReference type="AlphaFoldDB" id="A0AAU9CL63"/>
<evidence type="ECO:0008006" key="3">
    <source>
        <dbReference type="Google" id="ProtNLM"/>
    </source>
</evidence>
<organism evidence="1 2">
    <name type="scientific">Fulvitalea axinellae</name>
    <dbReference type="NCBI Taxonomy" id="1182444"/>
    <lineage>
        <taxon>Bacteria</taxon>
        <taxon>Pseudomonadati</taxon>
        <taxon>Bacteroidota</taxon>
        <taxon>Cytophagia</taxon>
        <taxon>Cytophagales</taxon>
        <taxon>Persicobacteraceae</taxon>
        <taxon>Fulvitalea</taxon>
    </lineage>
</organism>
<name>A0AAU9CL63_9BACT</name>
<protein>
    <recommendedName>
        <fullName evidence="3">Cytidylate kinase-like family protein</fullName>
    </recommendedName>
</protein>
<dbReference type="Gene3D" id="3.40.50.300">
    <property type="entry name" value="P-loop containing nucleotide triphosphate hydrolases"/>
    <property type="match status" value="1"/>
</dbReference>
<evidence type="ECO:0000313" key="1">
    <source>
        <dbReference type="EMBL" id="BDD08778.1"/>
    </source>
</evidence>
<evidence type="ECO:0000313" key="2">
    <source>
        <dbReference type="Proteomes" id="UP001348817"/>
    </source>
</evidence>
<accession>A0AAU9CL63</accession>